<dbReference type="FunFam" id="3.40.1440.10:FF:000001">
    <property type="entry name" value="UvrABC system protein C"/>
    <property type="match status" value="1"/>
</dbReference>
<dbReference type="Gene3D" id="3.40.1440.10">
    <property type="entry name" value="GIY-YIG endonuclease"/>
    <property type="match status" value="1"/>
</dbReference>
<gene>
    <name evidence="7" type="primary">uvrC</name>
    <name evidence="11" type="ORF">BSOLF_0402</name>
</gene>
<comment type="function">
    <text evidence="7">The UvrABC repair system catalyzes the recognition and processing of DNA lesions. UvrC both incises the 5' and 3' sides of the lesion. The N-terminal half is responsible for the 3' incision and the C-terminal half is responsible for the 5' incision.</text>
</comment>
<dbReference type="SUPFAM" id="SSF46600">
    <property type="entry name" value="C-terminal UvrC-binding domain of UvrB"/>
    <property type="match status" value="1"/>
</dbReference>
<dbReference type="GO" id="GO:0003677">
    <property type="term" value="F:DNA binding"/>
    <property type="evidence" value="ECO:0007669"/>
    <property type="project" value="UniProtKB-UniRule"/>
</dbReference>
<name>A0A2R6Y5E5_9BACL</name>
<dbReference type="InterPro" id="IPR050066">
    <property type="entry name" value="UvrABC_protein_C"/>
</dbReference>
<keyword evidence="5 7" id="KW-0234">DNA repair</keyword>
<comment type="subcellular location">
    <subcellularLocation>
        <location evidence="7">Cytoplasm</location>
    </subcellularLocation>
</comment>
<evidence type="ECO:0000259" key="10">
    <source>
        <dbReference type="PROSITE" id="PS50165"/>
    </source>
</evidence>
<sequence length="597" mass="68717">MVSEHIQHKLSLLPDRPGCYLMKNEDGDVIYVGKATSLKQRVRSYFTGSHDVKTTLLVQDIQDFEVIVTASPMESLILEMNLIKKYRPKYNVLLKDDKSYPYIRLTKETHPRLEVTRRVKKGDGVYFGPYPDVAAARETKRLFDRLYPLRKCRTLPKRACLYYHLGQCLAPCIHPVDPSTYEPIIRDIMRFLRGSASEVRERVEEEMHRASEAWDFERAAELRDLLARLDTVQEKQRVTVTDGADRDVFGYAVEKGWISIQILHMRQGRLIERKSDLFPYAFSAEDAFLSYVTQYYARFDEDSMPDEILLPLLEDQTAIGEYLGTRLRFPKRGQGKGLIDMAFENARVALEEHFAMAERDERRREEALMGLMRSLGLAQIERIEAFDNAHIQGAGAVSAVVVFDQGEPNKHAYRKYRLQKTPAGDDYEALREVARRRFTRLLREKERLPDLILVDGGVGQMRALKEVLEDELGLNLPVGGMVKDEKHKTAALLFGEPPEEVALDRRGAAWMLVQRIQDEVHRFAQSYHHTVRKQSFFASQLDDIPGIGPKRKALLLKHFGSIKRLQEATIDELKAVGMGEKLAQTIQEYFQLFHSKA</sequence>
<dbReference type="SUPFAM" id="SSF47781">
    <property type="entry name" value="RuvA domain 2-like"/>
    <property type="match status" value="1"/>
</dbReference>
<dbReference type="InterPro" id="IPR000305">
    <property type="entry name" value="GIY-YIG_endonuc"/>
</dbReference>
<dbReference type="InterPro" id="IPR036876">
    <property type="entry name" value="UVR_dom_sf"/>
</dbReference>
<evidence type="ECO:0000256" key="1">
    <source>
        <dbReference type="ARBA" id="ARBA00022490"/>
    </source>
</evidence>
<dbReference type="Pfam" id="PF22920">
    <property type="entry name" value="UvrC_RNaseH"/>
    <property type="match status" value="1"/>
</dbReference>
<proteinExistence type="inferred from homology"/>
<dbReference type="EMBL" id="PEBX01000001">
    <property type="protein sequence ID" value="PTQ57891.1"/>
    <property type="molecule type" value="Genomic_DNA"/>
</dbReference>
<dbReference type="PANTHER" id="PTHR30562">
    <property type="entry name" value="UVRC/OXIDOREDUCTASE"/>
    <property type="match status" value="1"/>
</dbReference>
<dbReference type="Gene3D" id="1.10.150.20">
    <property type="entry name" value="5' to 3' exonuclease, C-terminal subdomain"/>
    <property type="match status" value="1"/>
</dbReference>
<dbReference type="Gene3D" id="3.30.420.340">
    <property type="entry name" value="UvrC, RNAse H endonuclease domain"/>
    <property type="match status" value="1"/>
</dbReference>
<evidence type="ECO:0000256" key="5">
    <source>
        <dbReference type="ARBA" id="ARBA00023204"/>
    </source>
</evidence>
<dbReference type="InterPro" id="IPR038476">
    <property type="entry name" value="UvrC_RNase_H_dom_sf"/>
</dbReference>
<dbReference type="InterPro" id="IPR035901">
    <property type="entry name" value="GIY-YIG_endonuc_sf"/>
</dbReference>
<evidence type="ECO:0000313" key="11">
    <source>
        <dbReference type="EMBL" id="PTQ57891.1"/>
    </source>
</evidence>
<feature type="domain" description="UvrC family homology region profile" evidence="10">
    <location>
        <begin position="248"/>
        <end position="468"/>
    </location>
</feature>
<dbReference type="FunFam" id="1.10.150.20:FF:000005">
    <property type="entry name" value="UvrABC system protein C"/>
    <property type="match status" value="1"/>
</dbReference>
<keyword evidence="3 7" id="KW-0228">DNA excision</keyword>
<evidence type="ECO:0000256" key="3">
    <source>
        <dbReference type="ARBA" id="ARBA00022769"/>
    </source>
</evidence>
<dbReference type="SUPFAM" id="SSF82771">
    <property type="entry name" value="GIY-YIG endonuclease"/>
    <property type="match status" value="1"/>
</dbReference>
<comment type="caution">
    <text evidence="11">The sequence shown here is derived from an EMBL/GenBank/DDBJ whole genome shotgun (WGS) entry which is preliminary data.</text>
</comment>
<dbReference type="SMART" id="SM00465">
    <property type="entry name" value="GIYc"/>
    <property type="match status" value="1"/>
</dbReference>
<keyword evidence="4 7" id="KW-0267">Excision nuclease</keyword>
<dbReference type="PROSITE" id="PS50165">
    <property type="entry name" value="UVRC"/>
    <property type="match status" value="1"/>
</dbReference>
<dbReference type="GO" id="GO:0009381">
    <property type="term" value="F:excinuclease ABC activity"/>
    <property type="evidence" value="ECO:0007669"/>
    <property type="project" value="UniProtKB-UniRule"/>
</dbReference>
<dbReference type="GO" id="GO:0005737">
    <property type="term" value="C:cytoplasm"/>
    <property type="evidence" value="ECO:0007669"/>
    <property type="project" value="UniProtKB-SubCell"/>
</dbReference>
<keyword evidence="1 7" id="KW-0963">Cytoplasm</keyword>
<dbReference type="InterPro" id="IPR004791">
    <property type="entry name" value="UvrC"/>
</dbReference>
<comment type="subunit">
    <text evidence="7">Interacts with UvrB in an incision complex.</text>
</comment>
<dbReference type="InterPro" id="IPR001162">
    <property type="entry name" value="UvrC_RNase_H_dom"/>
</dbReference>
<dbReference type="Pfam" id="PF08459">
    <property type="entry name" value="UvrC_RNaseH_dom"/>
    <property type="match status" value="1"/>
</dbReference>
<evidence type="ECO:0000259" key="8">
    <source>
        <dbReference type="PROSITE" id="PS50151"/>
    </source>
</evidence>
<dbReference type="Gene3D" id="4.10.860.10">
    <property type="entry name" value="UVR domain"/>
    <property type="match status" value="1"/>
</dbReference>
<dbReference type="GO" id="GO:0006289">
    <property type="term" value="P:nucleotide-excision repair"/>
    <property type="evidence" value="ECO:0007669"/>
    <property type="project" value="UniProtKB-UniRule"/>
</dbReference>
<evidence type="ECO:0000256" key="6">
    <source>
        <dbReference type="ARBA" id="ARBA00023236"/>
    </source>
</evidence>
<dbReference type="CDD" id="cd10434">
    <property type="entry name" value="GIY-YIG_UvrC_Cho"/>
    <property type="match status" value="1"/>
</dbReference>
<dbReference type="PROSITE" id="PS50151">
    <property type="entry name" value="UVR"/>
    <property type="match status" value="1"/>
</dbReference>
<dbReference type="AlphaFoldDB" id="A0A2R6Y5E5"/>
<dbReference type="GO" id="GO:0009380">
    <property type="term" value="C:excinuclease repair complex"/>
    <property type="evidence" value="ECO:0007669"/>
    <property type="project" value="InterPro"/>
</dbReference>
<keyword evidence="2 7" id="KW-0227">DNA damage</keyword>
<evidence type="ECO:0000256" key="4">
    <source>
        <dbReference type="ARBA" id="ARBA00022881"/>
    </source>
</evidence>
<keyword evidence="6 7" id="KW-0742">SOS response</keyword>
<dbReference type="Pfam" id="PF02151">
    <property type="entry name" value="UVR"/>
    <property type="match status" value="1"/>
</dbReference>
<dbReference type="Proteomes" id="UP000244338">
    <property type="component" value="Unassembled WGS sequence"/>
</dbReference>
<organism evidence="11 12">
    <name type="scientific">Candidatus Carbonibacillus altaicus</name>
    <dbReference type="NCBI Taxonomy" id="2163959"/>
    <lineage>
        <taxon>Bacteria</taxon>
        <taxon>Bacillati</taxon>
        <taxon>Bacillota</taxon>
        <taxon>Bacilli</taxon>
        <taxon>Bacillales</taxon>
        <taxon>Candidatus Carbonibacillus</taxon>
    </lineage>
</organism>
<accession>A0A2R6Y5E5</accession>
<dbReference type="NCBIfam" id="TIGR00194">
    <property type="entry name" value="uvrC"/>
    <property type="match status" value="1"/>
</dbReference>
<comment type="similarity">
    <text evidence="7">Belongs to the UvrC family.</text>
</comment>
<dbReference type="PROSITE" id="PS50164">
    <property type="entry name" value="GIY_YIG"/>
    <property type="match status" value="1"/>
</dbReference>
<feature type="domain" description="GIY-YIG" evidence="9">
    <location>
        <begin position="15"/>
        <end position="92"/>
    </location>
</feature>
<evidence type="ECO:0000256" key="7">
    <source>
        <dbReference type="HAMAP-Rule" id="MF_00203"/>
    </source>
</evidence>
<dbReference type="GO" id="GO:0009432">
    <property type="term" value="P:SOS response"/>
    <property type="evidence" value="ECO:0007669"/>
    <property type="project" value="UniProtKB-UniRule"/>
</dbReference>
<dbReference type="PANTHER" id="PTHR30562:SF1">
    <property type="entry name" value="UVRABC SYSTEM PROTEIN C"/>
    <property type="match status" value="1"/>
</dbReference>
<dbReference type="HAMAP" id="MF_00203">
    <property type="entry name" value="UvrC"/>
    <property type="match status" value="1"/>
</dbReference>
<dbReference type="InterPro" id="IPR047296">
    <property type="entry name" value="GIY-YIG_UvrC_Cho"/>
</dbReference>
<evidence type="ECO:0000259" key="9">
    <source>
        <dbReference type="PROSITE" id="PS50164"/>
    </source>
</evidence>
<dbReference type="InterPro" id="IPR001943">
    <property type="entry name" value="UVR_dom"/>
</dbReference>
<evidence type="ECO:0000313" key="12">
    <source>
        <dbReference type="Proteomes" id="UP000244338"/>
    </source>
</evidence>
<dbReference type="Pfam" id="PF14520">
    <property type="entry name" value="HHH_5"/>
    <property type="match status" value="1"/>
</dbReference>
<dbReference type="InterPro" id="IPR010994">
    <property type="entry name" value="RuvA_2-like"/>
</dbReference>
<evidence type="ECO:0000256" key="2">
    <source>
        <dbReference type="ARBA" id="ARBA00022763"/>
    </source>
</evidence>
<feature type="domain" description="UVR" evidence="8">
    <location>
        <begin position="197"/>
        <end position="232"/>
    </location>
</feature>
<protein>
    <recommendedName>
        <fullName evidence="7">UvrABC system protein C</fullName>
        <shortName evidence="7">Protein UvrC</shortName>
    </recommendedName>
    <alternativeName>
        <fullName evidence="7">Excinuclease ABC subunit C</fullName>
    </alternativeName>
</protein>
<dbReference type="Pfam" id="PF01541">
    <property type="entry name" value="GIY-YIG"/>
    <property type="match status" value="1"/>
</dbReference>
<reference evidence="12" key="1">
    <citation type="journal article" date="2018" name="Sci. Rep.">
        <title>Lignite coal burning seam in the remote Altai Mountains harbors a hydrogen-driven thermophilic microbial community.</title>
        <authorList>
            <person name="Kadnikov V.V."/>
            <person name="Mardanov A.V."/>
            <person name="Ivasenko D.A."/>
            <person name="Antsiferov D.V."/>
            <person name="Beletsky A.V."/>
            <person name="Karnachuk O.V."/>
            <person name="Ravin N.V."/>
        </authorList>
    </citation>
    <scope>NUCLEOTIDE SEQUENCE [LARGE SCALE GENOMIC DNA]</scope>
</reference>